<dbReference type="AlphaFoldDB" id="A0A2P7QSE3"/>
<evidence type="ECO:0000313" key="2">
    <source>
        <dbReference type="EMBL" id="PSJ40898.1"/>
    </source>
</evidence>
<feature type="signal peptide" evidence="1">
    <location>
        <begin position="1"/>
        <end position="21"/>
    </location>
</feature>
<dbReference type="EMBL" id="PXYI01000003">
    <property type="protein sequence ID" value="PSJ40898.1"/>
    <property type="molecule type" value="Genomic_DNA"/>
</dbReference>
<dbReference type="RefSeq" id="WP_106513051.1">
    <property type="nucleotide sequence ID" value="NZ_PXYI01000003.1"/>
</dbReference>
<evidence type="ECO:0000313" key="3">
    <source>
        <dbReference type="Proteomes" id="UP000241167"/>
    </source>
</evidence>
<sequence length="632" mass="67157">MRSSLSLSAALLVFVAPAASAVPVTLAESPPSLVEQAAAAYGVYDINRAEALYRRASNDPQASPPDRGIARREWARIIWLVDGDAAAARKILEAGIAEDPDPCPAALLYARMPGGGGKSGSARIDALAVQCLAIEPGISVERVRARMLEAAAAPSPDPLLREANGRWDALPLDAQSGPAGSRLLLALGLLSHDAERALAGWRSYFGLDAGEGAPQGLRSLTPDAVGTFERGLAPDAPSSDRLALAILLMRAGFAEELRRFTAGALEGIATDDAERRTIDAYLALRTAIDAEVLAHDRRYARHGAVDEDAYEERLRRILAEAVASLGRAGKVDGAGEDPWPALRRHFNLFGTIGKSNGVSSLHLGHVVVDEQMSVTQDGRSGTLRFLAIDLMAQNGFSGWLADGAGGPGGWAVDGTTIIQVRPRFMATVETSLAVARPGAARDRALREIETKRRSDRAIARNEPISYLPGVRDRLRLQGIDDIVASVRTAGISEAGFAPAFRKAYAEATFGSAIVAHEGRHALDQIEFPGGRALPNEELEYRAKLSEIAFSVSPRLALSSIYSPLFGGSTGHGVANRRLAADLARWIAANGDQVAGYDPQRTPLEQLDRLTNDQLRAIVRALDSAVRAGAPVS</sequence>
<keyword evidence="3" id="KW-1185">Reference proteome</keyword>
<keyword evidence="1" id="KW-0732">Signal</keyword>
<comment type="caution">
    <text evidence="2">The sequence shown here is derived from an EMBL/GenBank/DDBJ whole genome shotgun (WGS) entry which is preliminary data.</text>
</comment>
<feature type="chain" id="PRO_5015170628" description="DUF1570 domain-containing protein" evidence="1">
    <location>
        <begin position="22"/>
        <end position="632"/>
    </location>
</feature>
<accession>A0A2P7QSE3</accession>
<evidence type="ECO:0008006" key="4">
    <source>
        <dbReference type="Google" id="ProtNLM"/>
    </source>
</evidence>
<gene>
    <name evidence="2" type="ORF">C7I55_11535</name>
</gene>
<dbReference type="Proteomes" id="UP000241167">
    <property type="component" value="Unassembled WGS sequence"/>
</dbReference>
<reference evidence="2 3" key="1">
    <citation type="submission" date="2018-03" db="EMBL/GenBank/DDBJ databases">
        <title>The draft genome of Sphingosinicella sp. GL-C-18.</title>
        <authorList>
            <person name="Liu L."/>
            <person name="Li L."/>
            <person name="Liang L."/>
            <person name="Zhang X."/>
            <person name="Wang T."/>
        </authorList>
    </citation>
    <scope>NUCLEOTIDE SEQUENCE [LARGE SCALE GENOMIC DNA]</scope>
    <source>
        <strain evidence="2 3">GL-C-18</strain>
    </source>
</reference>
<protein>
    <recommendedName>
        <fullName evidence="4">DUF1570 domain-containing protein</fullName>
    </recommendedName>
</protein>
<evidence type="ECO:0000256" key="1">
    <source>
        <dbReference type="SAM" id="SignalP"/>
    </source>
</evidence>
<dbReference type="OrthoDB" id="1466170at2"/>
<organism evidence="2 3">
    <name type="scientific">Allosphingosinicella deserti</name>
    <dbReference type="NCBI Taxonomy" id="2116704"/>
    <lineage>
        <taxon>Bacteria</taxon>
        <taxon>Pseudomonadati</taxon>
        <taxon>Pseudomonadota</taxon>
        <taxon>Alphaproteobacteria</taxon>
        <taxon>Sphingomonadales</taxon>
        <taxon>Sphingomonadaceae</taxon>
        <taxon>Allosphingosinicella</taxon>
    </lineage>
</organism>
<name>A0A2P7QSE3_9SPHN</name>
<proteinExistence type="predicted"/>